<evidence type="ECO:0000313" key="2">
    <source>
        <dbReference type="Proteomes" id="UP000001631"/>
    </source>
</evidence>
<dbReference type="AlphaFoldDB" id="C0P0S8"/>
<organism evidence="1 2">
    <name type="scientific">Ajellomyces capsulatus (strain G186AR / H82 / ATCC MYA-2454 / RMSCC 2432)</name>
    <name type="common">Darling's disease fungus</name>
    <name type="synonym">Histoplasma capsulatum</name>
    <dbReference type="NCBI Taxonomy" id="447093"/>
    <lineage>
        <taxon>Eukaryota</taxon>
        <taxon>Fungi</taxon>
        <taxon>Dikarya</taxon>
        <taxon>Ascomycota</taxon>
        <taxon>Pezizomycotina</taxon>
        <taxon>Eurotiomycetes</taxon>
        <taxon>Eurotiomycetidae</taxon>
        <taxon>Onygenales</taxon>
        <taxon>Ajellomycetaceae</taxon>
        <taxon>Histoplasma</taxon>
    </lineage>
</organism>
<sequence length="252" mass="28060">MSSRSPGNVLSMWRAKRRCVKGTKSPPKIFVSAWAPQARDMSNRGVHKKITNNQYPSNQYAMLLSEGLMMENKHVSGAQWFRITVPVDNASWGERLTFNAPGYGQHSRGEVLRNAGVRIILDKPQASTSMDGPCMCWPRVPRPESSLELKPGVVAKLGTERRCRCARGRLGKLGSWELGIAQHFSNPSFQFVGVRSCVTLPTFRKSGRLARHGRCFKHPDAKVTPVHILCGRHSLGTSLQGGFHIWRSSPKS</sequence>
<accession>C0P0S8</accession>
<proteinExistence type="predicted"/>
<dbReference type="InParanoid" id="C0P0S8"/>
<name>C0P0S8_AJECG</name>
<protein>
    <submittedName>
        <fullName evidence="1">Uncharacterized protein</fullName>
    </submittedName>
</protein>
<evidence type="ECO:0000313" key="1">
    <source>
        <dbReference type="EMBL" id="EEH02728.1"/>
    </source>
</evidence>
<dbReference type="RefSeq" id="XP_045283209.1">
    <property type="nucleotide sequence ID" value="XM_045436057.1"/>
</dbReference>
<dbReference type="HOGENOM" id="CLU_1102516_0_0_1"/>
<reference evidence="1" key="1">
    <citation type="submission" date="2009-02" db="EMBL/GenBank/DDBJ databases">
        <title>The Genome Sequence of Ajellomyces capsulatus strain G186AR.</title>
        <authorList>
            <consortium name="The Broad Institute Genome Sequencing Platform"/>
            <person name="Champion M."/>
            <person name="Cuomo C."/>
            <person name="Ma L.-J."/>
            <person name="Henn M.R."/>
            <person name="Sil A."/>
            <person name="Goldman B."/>
            <person name="Young S.K."/>
            <person name="Kodira C.D."/>
            <person name="Zeng Q."/>
            <person name="Koehrsen M."/>
            <person name="Alvarado L."/>
            <person name="Berlin A."/>
            <person name="Borenstein D."/>
            <person name="Chen Z."/>
            <person name="Engels R."/>
            <person name="Freedman E."/>
            <person name="Gellesch M."/>
            <person name="Goldberg J."/>
            <person name="Griggs A."/>
            <person name="Gujja S."/>
            <person name="Heiman D."/>
            <person name="Hepburn T."/>
            <person name="Howarth C."/>
            <person name="Jen D."/>
            <person name="Larson L."/>
            <person name="Lewis B."/>
            <person name="Mehta T."/>
            <person name="Park D."/>
            <person name="Pearson M."/>
            <person name="Roberts A."/>
            <person name="Saif S."/>
            <person name="Shea T."/>
            <person name="Shenoy N."/>
            <person name="Sisk P."/>
            <person name="Stolte C."/>
            <person name="Sykes S."/>
            <person name="Walk T."/>
            <person name="White J."/>
            <person name="Yandava C."/>
            <person name="Klein B."/>
            <person name="McEwen J.G."/>
            <person name="Puccia R."/>
            <person name="Goldman G.H."/>
            <person name="Felipe M.S."/>
            <person name="Nino-Vega G."/>
            <person name="San-Blas G."/>
            <person name="Taylor J."/>
            <person name="Mendoza L."/>
            <person name="Galagan J."/>
            <person name="Nusbaum C."/>
            <person name="Birren B."/>
        </authorList>
    </citation>
    <scope>NUCLEOTIDE SEQUENCE</scope>
    <source>
        <strain evidence="1">G186AR</strain>
    </source>
</reference>
<dbReference type="EMBL" id="GG663382">
    <property type="protein sequence ID" value="EEH02728.1"/>
    <property type="molecule type" value="Genomic_DNA"/>
</dbReference>
<dbReference type="GeneID" id="69042024"/>
<gene>
    <name evidence="1" type="ORF">HCBG_09008</name>
</gene>
<dbReference type="Proteomes" id="UP000001631">
    <property type="component" value="Unassembled WGS sequence"/>
</dbReference>
<keyword evidence="2" id="KW-1185">Reference proteome</keyword>